<dbReference type="Proteomes" id="UP000036681">
    <property type="component" value="Unplaced"/>
</dbReference>
<name>A0A0M3I1C2_ASCLU</name>
<protein>
    <submittedName>
        <fullName evidence="2">Uncharacterized protein</fullName>
    </submittedName>
</protein>
<accession>A0A0M3I1C2</accession>
<dbReference type="WBParaSite" id="ALUE_0001005601-mRNA-1">
    <property type="protein sequence ID" value="ALUE_0001005601-mRNA-1"/>
    <property type="gene ID" value="ALUE_0001005601"/>
</dbReference>
<proteinExistence type="predicted"/>
<keyword evidence="1" id="KW-1185">Reference proteome</keyword>
<sequence>MLNIAFAFGHFYRIEILAEAIYLCVASSMENAFNESDMFTQLLRGLFRACFVDSAMSNRGIHVELFALFYGGSQKRIVDLHEWKNRVLEFPWLGS</sequence>
<evidence type="ECO:0000313" key="2">
    <source>
        <dbReference type="WBParaSite" id="ALUE_0001005601-mRNA-1"/>
    </source>
</evidence>
<evidence type="ECO:0000313" key="1">
    <source>
        <dbReference type="Proteomes" id="UP000036681"/>
    </source>
</evidence>
<reference evidence="2" key="1">
    <citation type="submission" date="2017-02" db="UniProtKB">
        <authorList>
            <consortium name="WormBaseParasite"/>
        </authorList>
    </citation>
    <scope>IDENTIFICATION</scope>
</reference>
<dbReference type="AlphaFoldDB" id="A0A0M3I1C2"/>
<organism evidence="1 2">
    <name type="scientific">Ascaris lumbricoides</name>
    <name type="common">Giant roundworm</name>
    <dbReference type="NCBI Taxonomy" id="6252"/>
    <lineage>
        <taxon>Eukaryota</taxon>
        <taxon>Metazoa</taxon>
        <taxon>Ecdysozoa</taxon>
        <taxon>Nematoda</taxon>
        <taxon>Chromadorea</taxon>
        <taxon>Rhabditida</taxon>
        <taxon>Spirurina</taxon>
        <taxon>Ascaridomorpha</taxon>
        <taxon>Ascaridoidea</taxon>
        <taxon>Ascarididae</taxon>
        <taxon>Ascaris</taxon>
    </lineage>
</organism>